<sequence length="649" mass="72756">MRSGGGICVGLLDPVSNIILNTISVLPPRDSRRYNLRKTPERKRLAGAVQPDYVWSGIGRLSCHSLVQFLVSYFGCLTDEQAARYLHWARADLALAVLLVEHDLYAAAAEPQLPDPASDRTQAALKRAATCARHHAPDVLVRLHTSPLPRNQLLAAAPFLSPGGRNLTLDDVNTVIQLLRYQETASLDFQFNLLPHGKGVVVYGRDFSADEGKLIHTTSSVNNFGVFTIMVERHGDRFASLRGKQSSSISTFLENAYQGRSSLKSCGDACEYTESLRMRLHGMIHAFYLKVFTMLPSDALRGLMRYILFAGHCYGPMDPVSNIIINSIWHSVFFPLPSAGSESQAYDILDTLSMLRVEVRSLNGLIALVKANSDCSMQQAMEYLCSNSCHMSQDMSTPHCRFHTAAEAAQHPQYAALGSFLSFLTPHMLANLRPFLSINNGTHSSETLHQVRFILANELRQTAVQLPPKEAQLCKVAKDALLIKRSEYKNMRLFIRSELAQVLKKYASEHPQEPKYEPSVICGVVESYYSDKDSYHVNFVAASESGDDDNQLFFAELNLTCDQSKPSFCIRLCLTDMGRCYYGQTSSIKIMYPASSDYFETDITSYGIKHTERMLDADFVFDFRRDEQFAKDAAKYCEDWKAFLELDVV</sequence>
<dbReference type="Pfam" id="PF12274">
    <property type="entry name" value="DUF3615"/>
    <property type="match status" value="1"/>
</dbReference>
<dbReference type="PANTHER" id="PTHR33120:SF62">
    <property type="entry name" value="PIR2-LIKE HELICAL DOMAIN-CONTAINING PROTEIN"/>
    <property type="match status" value="1"/>
</dbReference>
<accession>A0AAD8WSJ4</accession>
<feature type="domain" description="PIR2-like helical" evidence="2">
    <location>
        <begin position="5"/>
        <end position="100"/>
    </location>
</feature>
<proteinExistence type="predicted"/>
<dbReference type="Proteomes" id="UP001231189">
    <property type="component" value="Unassembled WGS sequence"/>
</dbReference>
<gene>
    <name evidence="3" type="ORF">QYE76_058549</name>
</gene>
<dbReference type="AlphaFoldDB" id="A0AAD8WSJ4"/>
<evidence type="ECO:0000259" key="1">
    <source>
        <dbReference type="Pfam" id="PF12274"/>
    </source>
</evidence>
<reference evidence="3" key="1">
    <citation type="submission" date="2023-07" db="EMBL/GenBank/DDBJ databases">
        <title>A chromosome-level genome assembly of Lolium multiflorum.</title>
        <authorList>
            <person name="Chen Y."/>
            <person name="Copetti D."/>
            <person name="Kolliker R."/>
            <person name="Studer B."/>
        </authorList>
    </citation>
    <scope>NUCLEOTIDE SEQUENCE</scope>
    <source>
        <strain evidence="3">02402/16</strain>
        <tissue evidence="3">Leaf</tissue>
    </source>
</reference>
<dbReference type="Pfam" id="PF20235">
    <property type="entry name" value="PIR2-like_helical"/>
    <property type="match status" value="2"/>
</dbReference>
<dbReference type="InterPro" id="IPR046527">
    <property type="entry name" value="PIR2-like_helical"/>
</dbReference>
<protein>
    <submittedName>
        <fullName evidence="3">Uncharacterized protein</fullName>
    </submittedName>
</protein>
<feature type="domain" description="PIR2-like helical" evidence="2">
    <location>
        <begin position="283"/>
        <end position="395"/>
    </location>
</feature>
<feature type="domain" description="DUF3615" evidence="1">
    <location>
        <begin position="501"/>
        <end position="593"/>
    </location>
</feature>
<comment type="caution">
    <text evidence="3">The sequence shown here is derived from an EMBL/GenBank/DDBJ whole genome shotgun (WGS) entry which is preliminary data.</text>
</comment>
<evidence type="ECO:0000313" key="3">
    <source>
        <dbReference type="EMBL" id="KAK1670390.1"/>
    </source>
</evidence>
<evidence type="ECO:0000259" key="2">
    <source>
        <dbReference type="Pfam" id="PF20235"/>
    </source>
</evidence>
<name>A0AAD8WSJ4_LOLMU</name>
<keyword evidence="4" id="KW-1185">Reference proteome</keyword>
<dbReference type="InterPro" id="IPR022059">
    <property type="entry name" value="DUF3615"/>
</dbReference>
<dbReference type="PANTHER" id="PTHR33120">
    <property type="entry name" value="EXPRESSED PROTEIN-RELATED"/>
    <property type="match status" value="1"/>
</dbReference>
<evidence type="ECO:0000313" key="4">
    <source>
        <dbReference type="Proteomes" id="UP001231189"/>
    </source>
</evidence>
<dbReference type="EMBL" id="JAUUTY010000003">
    <property type="protein sequence ID" value="KAK1670390.1"/>
    <property type="molecule type" value="Genomic_DNA"/>
</dbReference>
<organism evidence="3 4">
    <name type="scientific">Lolium multiflorum</name>
    <name type="common">Italian ryegrass</name>
    <name type="synonym">Lolium perenne subsp. multiflorum</name>
    <dbReference type="NCBI Taxonomy" id="4521"/>
    <lineage>
        <taxon>Eukaryota</taxon>
        <taxon>Viridiplantae</taxon>
        <taxon>Streptophyta</taxon>
        <taxon>Embryophyta</taxon>
        <taxon>Tracheophyta</taxon>
        <taxon>Spermatophyta</taxon>
        <taxon>Magnoliopsida</taxon>
        <taxon>Liliopsida</taxon>
        <taxon>Poales</taxon>
        <taxon>Poaceae</taxon>
        <taxon>BOP clade</taxon>
        <taxon>Pooideae</taxon>
        <taxon>Poodae</taxon>
        <taxon>Poeae</taxon>
        <taxon>Poeae Chloroplast Group 2 (Poeae type)</taxon>
        <taxon>Loliodinae</taxon>
        <taxon>Loliinae</taxon>
        <taxon>Lolium</taxon>
    </lineage>
</organism>